<gene>
    <name evidence="1" type="ORF">EVAR_66747_1</name>
</gene>
<name>A0A4C1Z3L0_EUMVA</name>
<evidence type="ECO:0000313" key="2">
    <source>
        <dbReference type="Proteomes" id="UP000299102"/>
    </source>
</evidence>
<evidence type="ECO:0000313" key="1">
    <source>
        <dbReference type="EMBL" id="GBP83196.1"/>
    </source>
</evidence>
<dbReference type="Proteomes" id="UP000299102">
    <property type="component" value="Unassembled WGS sequence"/>
</dbReference>
<dbReference type="EMBL" id="BGZK01001609">
    <property type="protein sequence ID" value="GBP83196.1"/>
    <property type="molecule type" value="Genomic_DNA"/>
</dbReference>
<dbReference type="AlphaFoldDB" id="A0A4C1Z3L0"/>
<accession>A0A4C1Z3L0</accession>
<keyword evidence="2" id="KW-1185">Reference proteome</keyword>
<proteinExistence type="predicted"/>
<reference evidence="1 2" key="1">
    <citation type="journal article" date="2019" name="Commun. Biol.">
        <title>The bagworm genome reveals a unique fibroin gene that provides high tensile strength.</title>
        <authorList>
            <person name="Kono N."/>
            <person name="Nakamura H."/>
            <person name="Ohtoshi R."/>
            <person name="Tomita M."/>
            <person name="Numata K."/>
            <person name="Arakawa K."/>
        </authorList>
    </citation>
    <scope>NUCLEOTIDE SEQUENCE [LARGE SCALE GENOMIC DNA]</scope>
</reference>
<sequence length="105" mass="11514">MSRAVDAFACRPAAFDEAIIDFQLYSIRQPVIPNFRGTFLVGFSATLPACTGTRIGQSFRRLTLDVSLLADLIVNMIASANVYSSRYCVGMHHYCQLAPPAAVVR</sequence>
<organism evidence="1 2">
    <name type="scientific">Eumeta variegata</name>
    <name type="common">Bagworm moth</name>
    <name type="synonym">Eumeta japonica</name>
    <dbReference type="NCBI Taxonomy" id="151549"/>
    <lineage>
        <taxon>Eukaryota</taxon>
        <taxon>Metazoa</taxon>
        <taxon>Ecdysozoa</taxon>
        <taxon>Arthropoda</taxon>
        <taxon>Hexapoda</taxon>
        <taxon>Insecta</taxon>
        <taxon>Pterygota</taxon>
        <taxon>Neoptera</taxon>
        <taxon>Endopterygota</taxon>
        <taxon>Lepidoptera</taxon>
        <taxon>Glossata</taxon>
        <taxon>Ditrysia</taxon>
        <taxon>Tineoidea</taxon>
        <taxon>Psychidae</taxon>
        <taxon>Oiketicinae</taxon>
        <taxon>Eumeta</taxon>
    </lineage>
</organism>
<protein>
    <submittedName>
        <fullName evidence="1">Uncharacterized protein</fullName>
    </submittedName>
</protein>
<comment type="caution">
    <text evidence="1">The sequence shown here is derived from an EMBL/GenBank/DDBJ whole genome shotgun (WGS) entry which is preliminary data.</text>
</comment>